<gene>
    <name evidence="1" type="ORF">O6H91_06G147000</name>
</gene>
<sequence>MFPSLCRLDFLLCCKAVSHSADVEKVMSPPGALILLEFENWRYGPYACNLPYTKAWTSRNSSMHKVVQKLGNSAPKWMKLSSMRVAVDRCGGCNARSFCWCSNA</sequence>
<organism evidence="1 2">
    <name type="scientific">Diphasiastrum complanatum</name>
    <name type="common">Issler's clubmoss</name>
    <name type="synonym">Lycopodium complanatum</name>
    <dbReference type="NCBI Taxonomy" id="34168"/>
    <lineage>
        <taxon>Eukaryota</taxon>
        <taxon>Viridiplantae</taxon>
        <taxon>Streptophyta</taxon>
        <taxon>Embryophyta</taxon>
        <taxon>Tracheophyta</taxon>
        <taxon>Lycopodiopsida</taxon>
        <taxon>Lycopodiales</taxon>
        <taxon>Lycopodiaceae</taxon>
        <taxon>Lycopodioideae</taxon>
        <taxon>Diphasiastrum</taxon>
    </lineage>
</organism>
<accession>A0ACC2DKP5</accession>
<comment type="caution">
    <text evidence="1">The sequence shown here is derived from an EMBL/GenBank/DDBJ whole genome shotgun (WGS) entry which is preliminary data.</text>
</comment>
<dbReference type="EMBL" id="CM055097">
    <property type="protein sequence ID" value="KAJ7554582.1"/>
    <property type="molecule type" value="Genomic_DNA"/>
</dbReference>
<protein>
    <submittedName>
        <fullName evidence="1">Uncharacterized protein</fullName>
    </submittedName>
</protein>
<keyword evidence="2" id="KW-1185">Reference proteome</keyword>
<reference evidence="2" key="1">
    <citation type="journal article" date="2024" name="Proc. Natl. Acad. Sci. U.S.A.">
        <title>Extraordinary preservation of gene collinearity over three hundred million years revealed in homosporous lycophytes.</title>
        <authorList>
            <person name="Li C."/>
            <person name="Wickell D."/>
            <person name="Kuo L.Y."/>
            <person name="Chen X."/>
            <person name="Nie B."/>
            <person name="Liao X."/>
            <person name="Peng D."/>
            <person name="Ji J."/>
            <person name="Jenkins J."/>
            <person name="Williams M."/>
            <person name="Shu S."/>
            <person name="Plott C."/>
            <person name="Barry K."/>
            <person name="Rajasekar S."/>
            <person name="Grimwood J."/>
            <person name="Han X."/>
            <person name="Sun S."/>
            <person name="Hou Z."/>
            <person name="He W."/>
            <person name="Dai G."/>
            <person name="Sun C."/>
            <person name="Schmutz J."/>
            <person name="Leebens-Mack J.H."/>
            <person name="Li F.W."/>
            <person name="Wang L."/>
        </authorList>
    </citation>
    <scope>NUCLEOTIDE SEQUENCE [LARGE SCALE GENOMIC DNA]</scope>
    <source>
        <strain evidence="2">cv. PW_Plant_1</strain>
    </source>
</reference>
<proteinExistence type="predicted"/>
<name>A0ACC2DKP5_DIPCM</name>
<dbReference type="Proteomes" id="UP001162992">
    <property type="component" value="Chromosome 6"/>
</dbReference>
<evidence type="ECO:0000313" key="2">
    <source>
        <dbReference type="Proteomes" id="UP001162992"/>
    </source>
</evidence>
<evidence type="ECO:0000313" key="1">
    <source>
        <dbReference type="EMBL" id="KAJ7554582.1"/>
    </source>
</evidence>